<proteinExistence type="predicted"/>
<keyword evidence="7" id="KW-1185">Reference proteome</keyword>
<dbReference type="InterPro" id="IPR027417">
    <property type="entry name" value="P-loop_NTPase"/>
</dbReference>
<keyword evidence="2" id="KW-0040">ANK repeat</keyword>
<feature type="repeat" description="ANK" evidence="2">
    <location>
        <begin position="921"/>
        <end position="953"/>
    </location>
</feature>
<dbReference type="Pfam" id="PF24883">
    <property type="entry name" value="NPHP3_N"/>
    <property type="match status" value="1"/>
</dbReference>
<comment type="caution">
    <text evidence="6">The sequence shown here is derived from an EMBL/GenBank/DDBJ whole genome shotgun (WGS) entry which is preliminary data.</text>
</comment>
<dbReference type="Gene3D" id="3.40.50.300">
    <property type="entry name" value="P-loop containing nucleotide triphosphate hydrolases"/>
    <property type="match status" value="1"/>
</dbReference>
<name>A0A9P5C9A9_9HYPO</name>
<dbReference type="GO" id="GO:0009116">
    <property type="term" value="P:nucleoside metabolic process"/>
    <property type="evidence" value="ECO:0007669"/>
    <property type="project" value="InterPro"/>
</dbReference>
<dbReference type="Pfam" id="PF00023">
    <property type="entry name" value="Ank"/>
    <property type="match status" value="1"/>
</dbReference>
<dbReference type="InterPro" id="IPR002110">
    <property type="entry name" value="Ankyrin_rpt"/>
</dbReference>
<protein>
    <submittedName>
        <fullName evidence="6">Ankyrin repeat domain-containing protein 50</fullName>
    </submittedName>
</protein>
<dbReference type="SUPFAM" id="SSF52540">
    <property type="entry name" value="P-loop containing nucleoside triphosphate hydrolases"/>
    <property type="match status" value="1"/>
</dbReference>
<dbReference type="AlphaFoldDB" id="A0A9P5C9A9"/>
<evidence type="ECO:0000256" key="2">
    <source>
        <dbReference type="PROSITE-ProRule" id="PRU00023"/>
    </source>
</evidence>
<dbReference type="Proteomes" id="UP000801864">
    <property type="component" value="Unassembled WGS sequence"/>
</dbReference>
<dbReference type="PRINTS" id="PR01415">
    <property type="entry name" value="ANKYRIN"/>
</dbReference>
<sequence length="1236" mass="137554">MSNPNDYTVGWICAISTEYVAAQAFLDEKHEGPEYVSPNDNNDYTLGKIGKHNVVIAVLPGGEYGITSAAIVARDMLHSFPNVRIGLMVGIGGGAPSQKHDIRLGDIVVSVPRDGKGGVFQYDFGKTIQNQSFSTTGFLSQPPTVLLTAVSGLQAQYEIDGHQLEKAINNVLEMKPRLVKKYKRPDSRTDRLFKSENTHEACCTTECAHGVLYSVLTFERGDEEDNPAIHYGLIASANQLMRDALVRDRIAAEMDVLCFETEAAGLMNHFPCLIIRGICDYSDTHKNKEWQGYAAMTAAAYAKDLLNRIPPNRIEAEEKVTQLLSRVHNYVEKVESKLDRKEDAEILNWLTHIDYGPQQSDNLQRRQPGTGQWLLDSTEYSTWLKTDRQTLFCPGIPGAGKTILTSIVVDDLCKRYPHNTTVGIAYIYCSFQQKDEQTTYDLLASLLKQLVQSQSSLPGSVKDLYNQHYAKKTRPSIDEISGALQTVAATFSRVFIVVDALDECQASNKCRSTLLLEIFNLQAKTKTNFFATSRRIPDIERAFKGYPSLEILASDEDIQQYLGSQMSELPGCVLKRPDLQEEIKIKLVKAIDGMFLLAKLHLDSLKSKWTPKAIRTALEALPTGSEVYTETYDAAMDRIKGQTGSRELAIQVLSWITCARRRLTTLELQHALAVEIGKFGLDEDNLPEIEDLVSVCAGLVTVDEESNIIRLVHYTTQEYFERTQSHWFPNANVSITTVCVTYLSFGVFESGFCLTDESFNERLQLNHLYDYAARNWGHHARKALTLCQEVMEFLEQQTKIEAASQVLMTPPRSSNYSQRVPRRMSALHLVAYFGIENAARALFQNAVDIDAKNTDSQAPLSLAAKNGHSKVVELLLENGAELESEDDRGNTPLLWAIINGHEAVVQLLLEKGAKVQFKDKQGRTPLSLAADNGHEAVVKLLLAKNVDVNSRNEYRWTPLWIAANNGHEGVVKLLLTRKEIEANCCDIDGHTALSKAASGGHEPVVKLLLGVDSINPDSKDNCGWTPLMRAAQNGHEAVVKLLLMRNKVNINAKEEGGGLLELERGRATNYSPWNDYCSWNSHSSRNYHSSRSYHSSRIYYTSWSYYSSRSYLSLGNCDSPGNFYSLGGHNSTRCIPKIYVRGTGRTPLSWAAKNGHETVIKLLLEQGAEMDSKDNGGQTPLSLAAENGHEIVVKLLLEKGARAESKDKRDQTPLSLATKNGHEAVVKLLSVKFTAV</sequence>
<gene>
    <name evidence="6" type="ORF">CFAM422_011908</name>
</gene>
<dbReference type="InterPro" id="IPR000845">
    <property type="entry name" value="Nucleoside_phosphorylase_d"/>
</dbReference>
<feature type="domain" description="Nephrocystin 3-like N-terminal" evidence="5">
    <location>
        <begin position="369"/>
        <end position="534"/>
    </location>
</feature>
<keyword evidence="1" id="KW-0677">Repeat</keyword>
<evidence type="ECO:0000259" key="4">
    <source>
        <dbReference type="Pfam" id="PF22939"/>
    </source>
</evidence>
<dbReference type="InterPro" id="IPR054471">
    <property type="entry name" value="GPIID_WHD"/>
</dbReference>
<dbReference type="InterPro" id="IPR036770">
    <property type="entry name" value="Ankyrin_rpt-contain_sf"/>
</dbReference>
<reference evidence="6 7" key="1">
    <citation type="submission" date="2018-06" db="EMBL/GenBank/DDBJ databases">
        <title>Genome analysis of cellulolytic fungus Trichoderma lentiforme CFAM-422.</title>
        <authorList>
            <person name="Steindorff A.S."/>
            <person name="Formighieri E.F."/>
            <person name="Midorikawa G.E.O."/>
            <person name="Tamietti M.S."/>
            <person name="Ramos E.Z."/>
            <person name="Silva A.S."/>
            <person name="Bon E.P.S."/>
            <person name="Mendes T.D."/>
            <person name="Damaso M.C.T."/>
            <person name="Favaro L.C.L."/>
        </authorList>
    </citation>
    <scope>NUCLEOTIDE SEQUENCE [LARGE SCALE GENOMIC DNA]</scope>
    <source>
        <strain evidence="6 7">CFAM-422</strain>
    </source>
</reference>
<dbReference type="Gene3D" id="3.40.50.1580">
    <property type="entry name" value="Nucleoside phosphorylase domain"/>
    <property type="match status" value="1"/>
</dbReference>
<dbReference type="InterPro" id="IPR035994">
    <property type="entry name" value="Nucleoside_phosphorylase_sf"/>
</dbReference>
<dbReference type="EMBL" id="QLNT01000026">
    <property type="protein sequence ID" value="KAF3058894.1"/>
    <property type="molecule type" value="Genomic_DNA"/>
</dbReference>
<accession>A0A9P5C9A9</accession>
<dbReference type="InterPro" id="IPR053137">
    <property type="entry name" value="NLR-like"/>
</dbReference>
<dbReference type="SMART" id="SM00248">
    <property type="entry name" value="ANK"/>
    <property type="match status" value="10"/>
</dbReference>
<feature type="domain" description="GPI inositol-deacylase winged helix" evidence="4">
    <location>
        <begin position="637"/>
        <end position="720"/>
    </location>
</feature>
<evidence type="ECO:0000256" key="1">
    <source>
        <dbReference type="ARBA" id="ARBA00022737"/>
    </source>
</evidence>
<dbReference type="Pfam" id="PF12796">
    <property type="entry name" value="Ank_2"/>
    <property type="match status" value="3"/>
</dbReference>
<dbReference type="SUPFAM" id="SSF53167">
    <property type="entry name" value="Purine and uridine phosphorylases"/>
    <property type="match status" value="1"/>
</dbReference>
<evidence type="ECO:0000259" key="3">
    <source>
        <dbReference type="Pfam" id="PF01048"/>
    </source>
</evidence>
<dbReference type="GO" id="GO:0003824">
    <property type="term" value="F:catalytic activity"/>
    <property type="evidence" value="ECO:0007669"/>
    <property type="project" value="InterPro"/>
</dbReference>
<dbReference type="Pfam" id="PF22939">
    <property type="entry name" value="WHD_GPIID"/>
    <property type="match status" value="1"/>
</dbReference>
<feature type="repeat" description="ANK" evidence="2">
    <location>
        <begin position="1143"/>
        <end position="1175"/>
    </location>
</feature>
<dbReference type="SUPFAM" id="SSF48403">
    <property type="entry name" value="Ankyrin repeat"/>
    <property type="match status" value="2"/>
</dbReference>
<evidence type="ECO:0000259" key="5">
    <source>
        <dbReference type="Pfam" id="PF24883"/>
    </source>
</evidence>
<feature type="domain" description="Nucleoside phosphorylase" evidence="3">
    <location>
        <begin position="9"/>
        <end position="291"/>
    </location>
</feature>
<dbReference type="PANTHER" id="PTHR46082">
    <property type="entry name" value="ATP/GTP-BINDING PROTEIN-RELATED"/>
    <property type="match status" value="1"/>
</dbReference>
<feature type="repeat" description="ANK" evidence="2">
    <location>
        <begin position="855"/>
        <end position="887"/>
    </location>
</feature>
<dbReference type="PROSITE" id="PS50297">
    <property type="entry name" value="ANK_REP_REGION"/>
    <property type="match status" value="6"/>
</dbReference>
<dbReference type="Pfam" id="PF01048">
    <property type="entry name" value="PNP_UDP_1"/>
    <property type="match status" value="1"/>
</dbReference>
<feature type="repeat" description="ANK" evidence="2">
    <location>
        <begin position="1022"/>
        <end position="1055"/>
    </location>
</feature>
<evidence type="ECO:0000313" key="7">
    <source>
        <dbReference type="Proteomes" id="UP000801864"/>
    </source>
</evidence>
<feature type="repeat" description="ANK" evidence="2">
    <location>
        <begin position="1176"/>
        <end position="1208"/>
    </location>
</feature>
<dbReference type="Gene3D" id="1.25.40.20">
    <property type="entry name" value="Ankyrin repeat-containing domain"/>
    <property type="match status" value="4"/>
</dbReference>
<dbReference type="PANTHER" id="PTHR46082:SF11">
    <property type="entry name" value="AAA+ ATPASE DOMAIN-CONTAINING PROTEIN-RELATED"/>
    <property type="match status" value="1"/>
</dbReference>
<evidence type="ECO:0000313" key="6">
    <source>
        <dbReference type="EMBL" id="KAF3058894.1"/>
    </source>
</evidence>
<dbReference type="InterPro" id="IPR056884">
    <property type="entry name" value="NPHP3-like_N"/>
</dbReference>
<feature type="repeat" description="ANK" evidence="2">
    <location>
        <begin position="888"/>
        <end position="920"/>
    </location>
</feature>
<organism evidence="6 7">
    <name type="scientific">Trichoderma lentiforme</name>
    <dbReference type="NCBI Taxonomy" id="1567552"/>
    <lineage>
        <taxon>Eukaryota</taxon>
        <taxon>Fungi</taxon>
        <taxon>Dikarya</taxon>
        <taxon>Ascomycota</taxon>
        <taxon>Pezizomycotina</taxon>
        <taxon>Sordariomycetes</taxon>
        <taxon>Hypocreomycetidae</taxon>
        <taxon>Hypocreales</taxon>
        <taxon>Hypocreaceae</taxon>
        <taxon>Trichoderma</taxon>
    </lineage>
</organism>
<dbReference type="PROSITE" id="PS50088">
    <property type="entry name" value="ANK_REPEAT"/>
    <property type="match status" value="6"/>
</dbReference>